<gene>
    <name evidence="1" type="ORF">GTOL_10188</name>
</gene>
<evidence type="ECO:0000313" key="2">
    <source>
        <dbReference type="Proteomes" id="UP000742786"/>
    </source>
</evidence>
<dbReference type="AlphaFoldDB" id="A0A916N888"/>
<comment type="caution">
    <text evidence="1">The sequence shown here is derived from an EMBL/GenBank/DDBJ whole genome shotgun (WGS) entry which is preliminary data.</text>
</comment>
<dbReference type="Proteomes" id="UP000742786">
    <property type="component" value="Unassembled WGS sequence"/>
</dbReference>
<accession>A0A916N888</accession>
<name>A0A916N888_9PROT</name>
<sequence>MAERTIQGAIPLADVPMAATRLDRDCLRMGDKEMGKARWDAVTNGADFWSEASVPPALPTDAPIDVRVWLFGSLAADDVPRPIVLRVAQGATAASVLIELGRVLGFERFTEVASGRGEKRSICRLFVDGREVEELSAPLSVRGGSADMEMIVLAGIEGG</sequence>
<protein>
    <submittedName>
        <fullName evidence="1">Uncharacterized protein</fullName>
    </submittedName>
</protein>
<dbReference type="RefSeq" id="WP_220634393.1">
    <property type="nucleotide sequence ID" value="NZ_CAJQUM010000001.1"/>
</dbReference>
<organism evidence="1 2">
    <name type="scientific">Georgfuchsia toluolica</name>
    <dbReference type="NCBI Taxonomy" id="424218"/>
    <lineage>
        <taxon>Bacteria</taxon>
        <taxon>Pseudomonadati</taxon>
        <taxon>Pseudomonadota</taxon>
        <taxon>Betaproteobacteria</taxon>
        <taxon>Nitrosomonadales</taxon>
        <taxon>Sterolibacteriaceae</taxon>
        <taxon>Georgfuchsia</taxon>
    </lineage>
</organism>
<dbReference type="EMBL" id="CAJQUM010000001">
    <property type="protein sequence ID" value="CAG4882306.1"/>
    <property type="molecule type" value="Genomic_DNA"/>
</dbReference>
<proteinExistence type="predicted"/>
<evidence type="ECO:0000313" key="1">
    <source>
        <dbReference type="EMBL" id="CAG4882306.1"/>
    </source>
</evidence>
<reference evidence="1" key="1">
    <citation type="submission" date="2021-04" db="EMBL/GenBank/DDBJ databases">
        <authorList>
            <person name="Hornung B."/>
        </authorList>
    </citation>
    <scope>NUCLEOTIDE SEQUENCE</scope>
    <source>
        <strain evidence="1">G5G6</strain>
    </source>
</reference>
<keyword evidence="2" id="KW-1185">Reference proteome</keyword>